<keyword evidence="3" id="KW-0560">Oxidoreductase</keyword>
<comment type="pathway">
    <text evidence="1">Cofactor biosynthesis; adenosylcobalamin biosynthesis.</text>
</comment>
<evidence type="ECO:0000313" key="4">
    <source>
        <dbReference type="EMBL" id="GGE17117.1"/>
    </source>
</evidence>
<dbReference type="PANTHER" id="PTHR36925:SF1">
    <property type="entry name" value="COBALT-PRECORRIN-6A REDUCTASE"/>
    <property type="match status" value="1"/>
</dbReference>
<reference evidence="4" key="1">
    <citation type="journal article" date="2014" name="Int. J. Syst. Evol. Microbiol.">
        <title>Complete genome sequence of Corynebacterium casei LMG S-19264T (=DSM 44701T), isolated from a smear-ripened cheese.</title>
        <authorList>
            <consortium name="US DOE Joint Genome Institute (JGI-PGF)"/>
            <person name="Walter F."/>
            <person name="Albersmeier A."/>
            <person name="Kalinowski J."/>
            <person name="Ruckert C."/>
        </authorList>
    </citation>
    <scope>NUCLEOTIDE SEQUENCE</scope>
    <source>
        <strain evidence="4">CGMCC 1.15367</strain>
    </source>
</reference>
<dbReference type="GO" id="GO:0009236">
    <property type="term" value="P:cobalamin biosynthetic process"/>
    <property type="evidence" value="ECO:0007669"/>
    <property type="project" value="UniProtKB-KW"/>
</dbReference>
<keyword evidence="5" id="KW-1185">Reference proteome</keyword>
<gene>
    <name evidence="4" type="primary">cobK</name>
    <name evidence="4" type="ORF">GCM10011390_40280</name>
</gene>
<dbReference type="Pfam" id="PF02571">
    <property type="entry name" value="CbiJ"/>
    <property type="match status" value="1"/>
</dbReference>
<reference evidence="4" key="2">
    <citation type="submission" date="2020-09" db="EMBL/GenBank/DDBJ databases">
        <authorList>
            <person name="Sun Q."/>
            <person name="Zhou Y."/>
        </authorList>
    </citation>
    <scope>NUCLEOTIDE SEQUENCE</scope>
    <source>
        <strain evidence="4">CGMCC 1.15367</strain>
    </source>
</reference>
<dbReference type="PROSITE" id="PS51014">
    <property type="entry name" value="COBK_CBIJ"/>
    <property type="match status" value="1"/>
</dbReference>
<dbReference type="AlphaFoldDB" id="A0A917EAV8"/>
<protein>
    <submittedName>
        <fullName evidence="4">Precorrin-6A reductase</fullName>
    </submittedName>
</protein>
<dbReference type="NCBIfam" id="NF005968">
    <property type="entry name" value="PRK08057.1-2"/>
    <property type="match status" value="1"/>
</dbReference>
<accession>A0A917EAV8</accession>
<comment type="caution">
    <text evidence="4">The sequence shown here is derived from an EMBL/GenBank/DDBJ whole genome shotgun (WGS) entry which is preliminary data.</text>
</comment>
<dbReference type="EMBL" id="BMIQ01000007">
    <property type="protein sequence ID" value="GGE17117.1"/>
    <property type="molecule type" value="Genomic_DNA"/>
</dbReference>
<evidence type="ECO:0000313" key="5">
    <source>
        <dbReference type="Proteomes" id="UP000644699"/>
    </source>
</evidence>
<evidence type="ECO:0000256" key="2">
    <source>
        <dbReference type="ARBA" id="ARBA00022573"/>
    </source>
</evidence>
<evidence type="ECO:0000256" key="1">
    <source>
        <dbReference type="ARBA" id="ARBA00004953"/>
    </source>
</evidence>
<dbReference type="RefSeq" id="WP_188911645.1">
    <property type="nucleotide sequence ID" value="NZ_BMIQ01000007.1"/>
</dbReference>
<name>A0A917EAV8_9HYPH</name>
<dbReference type="GO" id="GO:0016994">
    <property type="term" value="F:precorrin-6A reductase activity"/>
    <property type="evidence" value="ECO:0007669"/>
    <property type="project" value="InterPro"/>
</dbReference>
<proteinExistence type="predicted"/>
<dbReference type="Proteomes" id="UP000644699">
    <property type="component" value="Unassembled WGS sequence"/>
</dbReference>
<keyword evidence="2" id="KW-0169">Cobalamin biosynthesis</keyword>
<evidence type="ECO:0000256" key="3">
    <source>
        <dbReference type="ARBA" id="ARBA00023002"/>
    </source>
</evidence>
<sequence length="247" mass="25657">MPADTILLLGGTAEANALARRIAAEMPATRLIVSLAGRTASPQRPADEVRIGGFGGSAGLAHVLRAEGVTRLVDATHPFAIGISRAAAEAAERAGVPRLALQRPAWEAIAGDDWHRVPCLKAAAASLPAGATVFLALGRQHLAPFAARPDLRFVTRMVEPPAEPLPFPARLVFGKPGEDWRAEAALLAETGADWLVSRNSGGAASYAKIEAARRLGLPVTLIERMAAPAPPVVATIAAVMDWLGASA</sequence>
<organism evidence="4 5">
    <name type="scientific">Aureimonas endophytica</name>
    <dbReference type="NCBI Taxonomy" id="2027858"/>
    <lineage>
        <taxon>Bacteria</taxon>
        <taxon>Pseudomonadati</taxon>
        <taxon>Pseudomonadota</taxon>
        <taxon>Alphaproteobacteria</taxon>
        <taxon>Hyphomicrobiales</taxon>
        <taxon>Aurantimonadaceae</taxon>
        <taxon>Aureimonas</taxon>
    </lineage>
</organism>
<dbReference type="PANTHER" id="PTHR36925">
    <property type="entry name" value="COBALT-PRECORRIN-6A REDUCTASE"/>
    <property type="match status" value="1"/>
</dbReference>
<dbReference type="InterPro" id="IPR003723">
    <property type="entry name" value="Precorrin-6x_reduct"/>
</dbReference>